<name>A0A1H6S4E3_9FIRM</name>
<sequence>MNLKTMRRTTIILLILSIIIYSIQILIFDDPRTTFFYILQDLAFMPITIAFATLMVGEVLNWREKNERKEKTRMLTSTFFTEIGAILAHYTLSMTQEDDFLHLVARNGGNIDNMTADEIIQKLEHHKIKVKLNKEGYEKARNLILSNQTNLLVISSNPLILEHEYFTEMLWGVFHLIDEFRLRGDWDALSKTDIAHLNVDFAKVLRLMLINWIGNSEYLAKNYPAFYNVAFNKLDY</sequence>
<accession>A0A1H6S4E3</accession>
<dbReference type="STRING" id="322505.SAMN04487836_1631"/>
<keyword evidence="1" id="KW-1133">Transmembrane helix</keyword>
<reference evidence="3" key="1">
    <citation type="submission" date="2016-10" db="EMBL/GenBank/DDBJ databases">
        <authorList>
            <person name="Varghese N."/>
        </authorList>
    </citation>
    <scope>NUCLEOTIDE SEQUENCE [LARGE SCALE GENOMIC DNA]</scope>
    <source>
        <strain evidence="3">DSM 20406</strain>
    </source>
</reference>
<proteinExistence type="predicted"/>
<dbReference type="RefSeq" id="WP_074731549.1">
    <property type="nucleotide sequence ID" value="NZ_CACVTN010000091.1"/>
</dbReference>
<organism evidence="2 3">
    <name type="scientific">Sharpea azabuensis</name>
    <dbReference type="NCBI Taxonomy" id="322505"/>
    <lineage>
        <taxon>Bacteria</taxon>
        <taxon>Bacillati</taxon>
        <taxon>Bacillota</taxon>
        <taxon>Erysipelotrichia</taxon>
        <taxon>Erysipelotrichales</taxon>
        <taxon>Coprobacillaceae</taxon>
        <taxon>Sharpea</taxon>
    </lineage>
</organism>
<dbReference type="EMBL" id="FNYK01000012">
    <property type="protein sequence ID" value="SEI60734.1"/>
    <property type="molecule type" value="Genomic_DNA"/>
</dbReference>
<keyword evidence="3" id="KW-1185">Reference proteome</keyword>
<dbReference type="Proteomes" id="UP000183028">
    <property type="component" value="Unassembled WGS sequence"/>
</dbReference>
<keyword evidence="1" id="KW-0812">Transmembrane</keyword>
<evidence type="ECO:0000313" key="3">
    <source>
        <dbReference type="Proteomes" id="UP000183028"/>
    </source>
</evidence>
<evidence type="ECO:0000313" key="2">
    <source>
        <dbReference type="EMBL" id="SEI60734.1"/>
    </source>
</evidence>
<dbReference type="OrthoDB" id="9799090at2"/>
<feature type="transmembrane region" description="Helical" evidence="1">
    <location>
        <begin position="34"/>
        <end position="62"/>
    </location>
</feature>
<dbReference type="eggNOG" id="ENOG5030AIC">
    <property type="taxonomic scope" value="Bacteria"/>
</dbReference>
<feature type="transmembrane region" description="Helical" evidence="1">
    <location>
        <begin position="12"/>
        <end position="28"/>
    </location>
</feature>
<dbReference type="AlphaFoldDB" id="A0A1H6S4E3"/>
<evidence type="ECO:0000256" key="1">
    <source>
        <dbReference type="SAM" id="Phobius"/>
    </source>
</evidence>
<keyword evidence="1" id="KW-0472">Membrane</keyword>
<gene>
    <name evidence="2" type="ORF">SAMN04487834_10127</name>
</gene>
<protein>
    <submittedName>
        <fullName evidence="2">Uncharacterized protein</fullName>
    </submittedName>
</protein>